<reference evidence="1 2" key="1">
    <citation type="submission" date="2019-12" db="EMBL/GenBank/DDBJ databases">
        <title>Comparative genomics gives insights into the taxonomy of the Azoarcus-Aromatoleum group and reveals separate origins of nif in the plant-associated Azoarcus and non-plant-associated Aromatoleum sub-groups.</title>
        <authorList>
            <person name="Lafos M."/>
            <person name="Maluk M."/>
            <person name="Batista M."/>
            <person name="Junghare M."/>
            <person name="Carmona M."/>
            <person name="Faoro H."/>
            <person name="Cruz L.M."/>
            <person name="Battistoni F."/>
            <person name="De Souza E."/>
            <person name="Pedrosa F."/>
            <person name="Chen W.-M."/>
            <person name="Poole P.S."/>
            <person name="Dixon R.A."/>
            <person name="James E.K."/>
        </authorList>
    </citation>
    <scope>NUCLEOTIDE SEQUENCE [LARGE SCALE GENOMIC DNA]</scope>
    <source>
        <strain evidence="1 2">T</strain>
    </source>
</reference>
<dbReference type="InterPro" id="IPR010774">
    <property type="entry name" value="YbcO"/>
</dbReference>
<accession>A0ABX1NGH0</accession>
<organism evidence="1 2">
    <name type="scientific">Aromatoleum toluolicum</name>
    <dbReference type="NCBI Taxonomy" id="90060"/>
    <lineage>
        <taxon>Bacteria</taxon>
        <taxon>Pseudomonadati</taxon>
        <taxon>Pseudomonadota</taxon>
        <taxon>Betaproteobacteria</taxon>
        <taxon>Rhodocyclales</taxon>
        <taxon>Rhodocyclaceae</taxon>
        <taxon>Aromatoleum</taxon>
    </lineage>
</organism>
<keyword evidence="2" id="KW-1185">Reference proteome</keyword>
<proteinExistence type="predicted"/>
<dbReference type="Proteomes" id="UP000634522">
    <property type="component" value="Unassembled WGS sequence"/>
</dbReference>
<dbReference type="RefSeq" id="WP_169141155.1">
    <property type="nucleotide sequence ID" value="NZ_WTVS01000026.1"/>
</dbReference>
<dbReference type="EMBL" id="WTVS01000026">
    <property type="protein sequence ID" value="NMF98403.1"/>
    <property type="molecule type" value="Genomic_DNA"/>
</dbReference>
<evidence type="ECO:0000313" key="1">
    <source>
        <dbReference type="EMBL" id="NMF98403.1"/>
    </source>
</evidence>
<comment type="caution">
    <text evidence="1">The sequence shown here is derived from an EMBL/GenBank/DDBJ whole genome shotgun (WGS) entry which is preliminary data.</text>
</comment>
<sequence>MSVFRSRKFLDLAHDMHECTLQIPGVCVDYSVEGLEPCHSNWQEEGIGIGIKADDIFAAGCHRCHMEIDDKANLSRDEKIWYWRRGVIRTVRHLLKAGKLKVSA</sequence>
<dbReference type="Gene3D" id="3.30.50.20">
    <property type="entry name" value="prophage-derive protein ybcO"/>
    <property type="match status" value="1"/>
</dbReference>
<dbReference type="Pfam" id="PF07102">
    <property type="entry name" value="YbcO"/>
    <property type="match status" value="1"/>
</dbReference>
<protein>
    <submittedName>
        <fullName evidence="1">DUF1364 family protein</fullName>
    </submittedName>
</protein>
<name>A0ABX1NGH0_9RHOO</name>
<gene>
    <name evidence="1" type="ORF">GPA27_13510</name>
</gene>
<evidence type="ECO:0000313" key="2">
    <source>
        <dbReference type="Proteomes" id="UP000634522"/>
    </source>
</evidence>